<dbReference type="AlphaFoldDB" id="A0A370WXU5"/>
<keyword evidence="1" id="KW-0175">Coiled coil</keyword>
<evidence type="ECO:0000256" key="1">
    <source>
        <dbReference type="SAM" id="Coils"/>
    </source>
</evidence>
<dbReference type="EMBL" id="QRBF01000008">
    <property type="protein sequence ID" value="RDS80973.1"/>
    <property type="molecule type" value="Genomic_DNA"/>
</dbReference>
<evidence type="ECO:0000313" key="2">
    <source>
        <dbReference type="EMBL" id="RDS80973.1"/>
    </source>
</evidence>
<proteinExistence type="predicted"/>
<dbReference type="Proteomes" id="UP000255334">
    <property type="component" value="Unassembled WGS sequence"/>
</dbReference>
<reference evidence="2 3" key="1">
    <citation type="submission" date="2018-07" db="EMBL/GenBank/DDBJ databases">
        <title>Dyella monticola sp. nov. and Dyella psychrodurans sp. nov. isolated from monsoon evergreen broad-leaved forest soil of Dinghu Mountain, China.</title>
        <authorList>
            <person name="Gao Z."/>
            <person name="Qiu L."/>
        </authorList>
    </citation>
    <scope>NUCLEOTIDE SEQUENCE [LARGE SCALE GENOMIC DNA]</scope>
    <source>
        <strain evidence="2 3">4MSK11</strain>
    </source>
</reference>
<evidence type="ECO:0000313" key="3">
    <source>
        <dbReference type="Proteomes" id="UP000255334"/>
    </source>
</evidence>
<dbReference type="OrthoDB" id="5959033at2"/>
<feature type="coiled-coil region" evidence="1">
    <location>
        <begin position="171"/>
        <end position="198"/>
    </location>
</feature>
<sequence length="259" mass="30530">MRSFNTYPLYKETKTNNGKDRSDVKLYNLRKRYHTKALIEQFGPYRFFITLSFNLELSRRKAHEYGEKFARRLIKKIVHKRWQSKGLLPLTGIVIFETADVIRNSTRKNGGWHLHFLVHDYPSLPKDDKQALKVMTDAYWTSAERLWLRGVKRKKRKPMDMQLVTKTRVRLENGDGDIKKAKQKAKEEDRKKVQLVTDLKGLCEYLSKEAWKPEWDWVDRFLYLGSQGIQSEPDQNPAQKLVSLPRVKPLELFPVPPSG</sequence>
<accession>A0A370WXU5</accession>
<keyword evidence="3" id="KW-1185">Reference proteome</keyword>
<protein>
    <recommendedName>
        <fullName evidence="4">Replication protein</fullName>
    </recommendedName>
</protein>
<gene>
    <name evidence="2" type="ORF">DWU99_18140</name>
</gene>
<name>A0A370WXU5_9GAMM</name>
<evidence type="ECO:0008006" key="4">
    <source>
        <dbReference type="Google" id="ProtNLM"/>
    </source>
</evidence>
<comment type="caution">
    <text evidence="2">The sequence shown here is derived from an EMBL/GenBank/DDBJ whole genome shotgun (WGS) entry which is preliminary data.</text>
</comment>
<dbReference type="RefSeq" id="WP_115479501.1">
    <property type="nucleotide sequence ID" value="NZ_QRBF01000008.1"/>
</dbReference>
<organism evidence="2 3">
    <name type="scientific">Dyella psychrodurans</name>
    <dbReference type="NCBI Taxonomy" id="1927960"/>
    <lineage>
        <taxon>Bacteria</taxon>
        <taxon>Pseudomonadati</taxon>
        <taxon>Pseudomonadota</taxon>
        <taxon>Gammaproteobacteria</taxon>
        <taxon>Lysobacterales</taxon>
        <taxon>Rhodanobacteraceae</taxon>
        <taxon>Dyella</taxon>
    </lineage>
</organism>